<accession>A0A1I8AWE8</accession>
<dbReference type="Proteomes" id="UP000095287">
    <property type="component" value="Unplaced"/>
</dbReference>
<protein>
    <submittedName>
        <fullName evidence="2">AcnX domain-containing protein</fullName>
    </submittedName>
</protein>
<name>A0A1I8AWE8_9BILA</name>
<sequence>MELILSRVRTLAVELNAKPNPKPSEEGMEQVITPFCDGSACSMYMLIGGGKDGRMKPVGKAGTLLSTESEVAKNGSFLPLPGEYKKIASVSCGTCPPVEKC</sequence>
<evidence type="ECO:0000313" key="2">
    <source>
        <dbReference type="WBParaSite" id="L893_g9639.t1"/>
    </source>
</evidence>
<keyword evidence="1" id="KW-1185">Reference proteome</keyword>
<evidence type="ECO:0000313" key="1">
    <source>
        <dbReference type="Proteomes" id="UP000095287"/>
    </source>
</evidence>
<dbReference type="WBParaSite" id="L893_g9639.t1">
    <property type="protein sequence ID" value="L893_g9639.t1"/>
    <property type="gene ID" value="L893_g9639"/>
</dbReference>
<dbReference type="AlphaFoldDB" id="A0A1I8AWE8"/>
<organism evidence="1 2">
    <name type="scientific">Steinernema glaseri</name>
    <dbReference type="NCBI Taxonomy" id="37863"/>
    <lineage>
        <taxon>Eukaryota</taxon>
        <taxon>Metazoa</taxon>
        <taxon>Ecdysozoa</taxon>
        <taxon>Nematoda</taxon>
        <taxon>Chromadorea</taxon>
        <taxon>Rhabditida</taxon>
        <taxon>Tylenchina</taxon>
        <taxon>Panagrolaimomorpha</taxon>
        <taxon>Strongyloidoidea</taxon>
        <taxon>Steinernematidae</taxon>
        <taxon>Steinernema</taxon>
    </lineage>
</organism>
<reference evidence="2" key="1">
    <citation type="submission" date="2016-11" db="UniProtKB">
        <authorList>
            <consortium name="WormBaseParasite"/>
        </authorList>
    </citation>
    <scope>IDENTIFICATION</scope>
</reference>
<proteinExistence type="predicted"/>